<gene>
    <name evidence="2" type="ORF">NUTIK01_03900</name>
</gene>
<evidence type="ECO:0000313" key="2">
    <source>
        <dbReference type="EMBL" id="GMM59613.1"/>
    </source>
</evidence>
<evidence type="ECO:0000256" key="1">
    <source>
        <dbReference type="SAM" id="MobiDB-lite"/>
    </source>
</evidence>
<proteinExistence type="predicted"/>
<organism evidence="2 3">
    <name type="scientific">Novosphingobium pituita</name>
    <dbReference type="NCBI Taxonomy" id="3056842"/>
    <lineage>
        <taxon>Bacteria</taxon>
        <taxon>Pseudomonadati</taxon>
        <taxon>Pseudomonadota</taxon>
        <taxon>Alphaproteobacteria</taxon>
        <taxon>Sphingomonadales</taxon>
        <taxon>Sphingomonadaceae</taxon>
        <taxon>Novosphingobium</taxon>
    </lineage>
</organism>
<protein>
    <submittedName>
        <fullName evidence="2">DUF5695 domain-containing protein</fullName>
    </submittedName>
</protein>
<sequence>MHGAAGGAVTGTRKVTRTLALPGSAFVVGLDNGRITSLRDASDDAAHRAPGDLLHAGGRLGNLAGAWRSGAESAWVPFDTADLDGVIGELPGQGIAVRYVIAPGLTVTCRILAEGPAMKLLVRISNETGHRVEFGDVALPLPVNMIHAAGQDPDGLLKHSFIAGKSSHLFWKRKDLRGPWLTMLPEAGTSLEYWDCPEDSPDLYRVYFHAARQVEAVRAAGSRWRLPASSLTIPAGESREMGVRFLFVEGDQAMRHTLADHGLLDVEVVPGMTVPVGSEVKIAFASRIPVKALRAEHPAQTRIAGATARAGRQIHALRFDRLGENQITVEQEDGGLTTLEFFVTEAVETMIAKRGAFIAAHRYRDPSKWYDGLLAEWNMESQTLLGPEAYDRITGWRIYEVTCDDPGLSKPAFLAAKNAEYPVQSEVGALDDYIEHFVWGGLQRSTRESDAYAIYGIPDWHHNRTSADPGPRGQKHYWRVYDYPHITLMYLAMYRIARDHPGIRTRLSAATYLERAHGTAMAMFVIPKAIADWDANTTGFYNELVIPDVIDALRDEGQDERADSLAAFWDHKVHHFVSAVEDLYASEYAFDSTGFESTQAFARYALDRPGRFPAAQAQAFNRRQMASNLFCRGWLQPAYYYLGSDYRAQAGDAYTLSYMAQMGGWAILDHALHDVADPRALLRLGHASALSSWALLNSGTPESGHGYWYPGPANDGGAAGGFEPAALGKTWLDQPHHHGAWYYSCEIDLGFCGGLRAARTTLVDDDIFGRIALGGELEVVGERLHVHPRDGVRRRFHARLEGARMDLEIHDGGRLSGEAPLVLGPGLDTWEAVIDHPPGPARTLRLSLASGTASPWNLSTPDGTATRHAPDKHAPGRFTIPIAANSTSTRLRARRT</sequence>
<reference evidence="2 3" key="1">
    <citation type="submission" date="2023-06" db="EMBL/GenBank/DDBJ databases">
        <title>Draft genome sequence of Novosphingobium sp. strain IK01.</title>
        <authorList>
            <person name="Hatamoto M."/>
            <person name="Ikarashi T."/>
            <person name="Yamaguchi T."/>
        </authorList>
    </citation>
    <scope>NUCLEOTIDE SEQUENCE [LARGE SCALE GENOMIC DNA]</scope>
    <source>
        <strain evidence="2 3">IK01</strain>
    </source>
</reference>
<comment type="caution">
    <text evidence="2">The sequence shown here is derived from an EMBL/GenBank/DDBJ whole genome shotgun (WGS) entry which is preliminary data.</text>
</comment>
<dbReference type="EMBL" id="BTFW01000001">
    <property type="protein sequence ID" value="GMM59613.1"/>
    <property type="molecule type" value="Genomic_DNA"/>
</dbReference>
<dbReference type="Proteomes" id="UP001187221">
    <property type="component" value="Unassembled WGS sequence"/>
</dbReference>
<accession>A0ABQ6P2Y4</accession>
<evidence type="ECO:0000313" key="3">
    <source>
        <dbReference type="Proteomes" id="UP001187221"/>
    </source>
</evidence>
<dbReference type="Pfam" id="PF18951">
    <property type="entry name" value="DUF5695"/>
    <property type="match status" value="1"/>
</dbReference>
<name>A0ABQ6P2Y4_9SPHN</name>
<dbReference type="InterPro" id="IPR043750">
    <property type="entry name" value="DUF5695"/>
</dbReference>
<feature type="region of interest" description="Disordered" evidence="1">
    <location>
        <begin position="855"/>
        <end position="876"/>
    </location>
</feature>
<keyword evidence="3" id="KW-1185">Reference proteome</keyword>